<sequence>MALYGYARVSSNDQDLTLQEQALRAAGCEVVRAEKVSGTSRSGRTELQVLLDFLRHGDTLVVTRIDRLARSIKDLQDIVYILKKQGVTLKATEQPINTCNAAGKAFLDMLGVFAEFETNLRRERQLEGIAAAKARGVYRGRKPSIDSAEVQRLRFEEKLGATEIARQLKVGRASLAMGGQRKTIPVDSLLQLRQRLDRLPRKSSERAVQIAAVAGLYGISVTTVYRALHVFQKPHAAHRADHGKPRLLPQTELERYCELIAALKLRTTNKAGRHLSTGRAIELLEDYGVETLQGLVKAPKGLLRRPTVNRYLSLLRLDQPHLLRESPAVRFQAEYSNDCWQFDMSPSDLKHIEKPDWIDPTKGEPALMLFSVVDDRSGVAYQEYRCVYGEDAESALRFLFNAMASKIVPAYQFQGRPKMIYLDNGPVAKSRVFQNVMLALGIEWQTHIPAGKDGTRTTARSKGKVERPFRTIKEAHETLYHFHKPETEAQANEWLMRYLLRYNDQEHRSEKHSRLADWLSNLSSDGLRDMCTWEQFCRFAREPERRKVGVDARIVIGGTSYELEPDMAGETVVLLWGLFDDEMYVEFDGEKLGPYRPVSGPIPLHRYRAFKRGKADERADRIRVLADQLGLPISALAGNDVQFTPPVVATSLPHQPFDTEAYEYRFSTVIAAKLAIANELATPLAKMSADDRFFIDQTISETKNLEGIMRVEVMQYYGLTQPLDQAGYYETEHHQQLLKDIKGAIHDGRLIAVCGVVGSGKTVTMRRLQQILKDENKIIVAKSLSVEKHSVKLATLTAALFYDLAQDKLVQIPKQGERRERELQELVKKRKRPVALFVDEAHDLTGHTLIGLKRLMEVVEDGGGKLSVILAGHPKLRHDLRRPTMEETDIFTLDGLTGSQREYIQWLLSASTAKLDPEDTLTVEAIDILAAKLRTPLQVQLHLTLALEAGYQTGEKPVTAPLVESVLSRQLDDLEPTLTRHGYRLKDMVEQFDAKPAEIRALFNNQLDPTRTAELRDRMLAAGLPI</sequence>
<dbReference type="GO" id="GO:0005634">
    <property type="term" value="C:nucleus"/>
    <property type="evidence" value="ECO:0007669"/>
    <property type="project" value="UniProtKB-ARBA"/>
</dbReference>
<dbReference type="InterPro" id="IPR049945">
    <property type="entry name" value="AAA_22"/>
</dbReference>
<dbReference type="AlphaFoldDB" id="A0A9P6RL32"/>
<dbReference type="OrthoDB" id="2494400at2759"/>
<evidence type="ECO:0000259" key="6">
    <source>
        <dbReference type="PROSITE" id="PS51736"/>
    </source>
</evidence>
<dbReference type="Gene3D" id="1.10.10.60">
    <property type="entry name" value="Homeodomain-like"/>
    <property type="match status" value="1"/>
</dbReference>
<dbReference type="InterPro" id="IPR027417">
    <property type="entry name" value="P-loop_NTPase"/>
</dbReference>
<dbReference type="InterPro" id="IPR036397">
    <property type="entry name" value="RNaseH_sf"/>
</dbReference>
<accession>A0A9P6RL32</accession>
<dbReference type="GO" id="GO:0016887">
    <property type="term" value="F:ATP hydrolysis activity"/>
    <property type="evidence" value="ECO:0007669"/>
    <property type="project" value="InterPro"/>
</dbReference>
<dbReference type="InterPro" id="IPR036162">
    <property type="entry name" value="Resolvase-like_N_sf"/>
</dbReference>
<protein>
    <submittedName>
        <fullName evidence="7">Uncharacterized protein</fullName>
    </submittedName>
</protein>
<dbReference type="PROSITE" id="PS00397">
    <property type="entry name" value="RECOMBINASES_1"/>
    <property type="match status" value="1"/>
</dbReference>
<evidence type="ECO:0000256" key="2">
    <source>
        <dbReference type="ARBA" id="ARBA00022908"/>
    </source>
</evidence>
<keyword evidence="8" id="KW-1185">Reference proteome</keyword>
<gene>
    <name evidence="7" type="ORF">BGZ97_012465</name>
</gene>
<dbReference type="Pfam" id="PF13401">
    <property type="entry name" value="AAA_22"/>
    <property type="match status" value="1"/>
</dbReference>
<dbReference type="PROSITE" id="PS00398">
    <property type="entry name" value="RECOMBINASES_2"/>
    <property type="match status" value="1"/>
</dbReference>
<name>A0A9P6RL32_9FUNG</name>
<dbReference type="Gene3D" id="3.40.50.300">
    <property type="entry name" value="P-loop containing nucleotide triphosphate hydrolases"/>
    <property type="match status" value="1"/>
</dbReference>
<dbReference type="GO" id="GO:0003677">
    <property type="term" value="F:DNA binding"/>
    <property type="evidence" value="ECO:0007669"/>
    <property type="project" value="UniProtKB-KW"/>
</dbReference>
<dbReference type="InterPro" id="IPR006118">
    <property type="entry name" value="Recombinase_CS"/>
</dbReference>
<dbReference type="SMART" id="SM00382">
    <property type="entry name" value="AAA"/>
    <property type="match status" value="1"/>
</dbReference>
<dbReference type="Gene3D" id="3.30.420.10">
    <property type="entry name" value="Ribonuclease H-like superfamily/Ribonuclease H"/>
    <property type="match status" value="1"/>
</dbReference>
<dbReference type="PROSITE" id="PS51736">
    <property type="entry name" value="RECOMBINASES_3"/>
    <property type="match status" value="1"/>
</dbReference>
<dbReference type="PROSITE" id="PS50994">
    <property type="entry name" value="INTEGRASE"/>
    <property type="match status" value="1"/>
</dbReference>
<dbReference type="PANTHER" id="PTHR35004">
    <property type="entry name" value="TRANSPOSASE RV3428C-RELATED"/>
    <property type="match status" value="1"/>
</dbReference>
<dbReference type="PANTHER" id="PTHR35004:SF7">
    <property type="entry name" value="INTEGRASE PROTEIN"/>
    <property type="match status" value="1"/>
</dbReference>
<reference evidence="7" key="1">
    <citation type="journal article" date="2020" name="Fungal Divers.">
        <title>Resolving the Mortierellaceae phylogeny through synthesis of multi-gene phylogenetics and phylogenomics.</title>
        <authorList>
            <person name="Vandepol N."/>
            <person name="Liber J."/>
            <person name="Desiro A."/>
            <person name="Na H."/>
            <person name="Kennedy M."/>
            <person name="Barry K."/>
            <person name="Grigoriev I.V."/>
            <person name="Miller A.N."/>
            <person name="O'Donnell K."/>
            <person name="Stajich J.E."/>
            <person name="Bonito G."/>
        </authorList>
    </citation>
    <scope>NUCLEOTIDE SEQUENCE</scope>
    <source>
        <strain evidence="7">NVP60</strain>
    </source>
</reference>
<evidence type="ECO:0000313" key="8">
    <source>
        <dbReference type="Proteomes" id="UP000823405"/>
    </source>
</evidence>
<evidence type="ECO:0000313" key="7">
    <source>
        <dbReference type="EMBL" id="KAG0320958.1"/>
    </source>
</evidence>
<proteinExistence type="inferred from homology"/>
<dbReference type="GO" id="GO:0000150">
    <property type="term" value="F:DNA strand exchange activity"/>
    <property type="evidence" value="ECO:0007669"/>
    <property type="project" value="InterPro"/>
</dbReference>
<dbReference type="SUPFAM" id="SSF53041">
    <property type="entry name" value="Resolvase-like"/>
    <property type="match status" value="1"/>
</dbReference>
<evidence type="ECO:0000256" key="4">
    <source>
        <dbReference type="ARBA" id="ARBA00023172"/>
    </source>
</evidence>
<keyword evidence="3" id="KW-0238">DNA-binding</keyword>
<dbReference type="Proteomes" id="UP000823405">
    <property type="component" value="Unassembled WGS sequence"/>
</dbReference>
<dbReference type="FunFam" id="3.40.50.1390:FF:000001">
    <property type="entry name" value="DNA recombinase"/>
    <property type="match status" value="1"/>
</dbReference>
<dbReference type="EMBL" id="JAAAIN010000082">
    <property type="protein sequence ID" value="KAG0320958.1"/>
    <property type="molecule type" value="Genomic_DNA"/>
</dbReference>
<organism evidence="7 8">
    <name type="scientific">Linnemannia gamsii</name>
    <dbReference type="NCBI Taxonomy" id="64522"/>
    <lineage>
        <taxon>Eukaryota</taxon>
        <taxon>Fungi</taxon>
        <taxon>Fungi incertae sedis</taxon>
        <taxon>Mucoromycota</taxon>
        <taxon>Mortierellomycotina</taxon>
        <taxon>Mortierellomycetes</taxon>
        <taxon>Mortierellales</taxon>
        <taxon>Mortierellaceae</taxon>
        <taxon>Linnemannia</taxon>
    </lineage>
</organism>
<dbReference type="Pfam" id="PF00239">
    <property type="entry name" value="Resolvase"/>
    <property type="match status" value="1"/>
</dbReference>
<keyword evidence="4" id="KW-0233">DNA recombination</keyword>
<dbReference type="InterPro" id="IPR006119">
    <property type="entry name" value="Resolv_N"/>
</dbReference>
<dbReference type="CDD" id="cd03768">
    <property type="entry name" value="SR_ResInv"/>
    <property type="match status" value="1"/>
</dbReference>
<evidence type="ECO:0000256" key="1">
    <source>
        <dbReference type="ARBA" id="ARBA00009913"/>
    </source>
</evidence>
<comment type="caution">
    <text evidence="7">The sequence shown here is derived from an EMBL/GenBank/DDBJ whole genome shotgun (WGS) entry which is preliminary data.</text>
</comment>
<dbReference type="InterPro" id="IPR003593">
    <property type="entry name" value="AAA+_ATPase"/>
</dbReference>
<comment type="similarity">
    <text evidence="1">Belongs to the site-specific recombinase resolvase family.</text>
</comment>
<dbReference type="SMART" id="SM00857">
    <property type="entry name" value="Resolvase"/>
    <property type="match status" value="1"/>
</dbReference>
<evidence type="ECO:0000259" key="5">
    <source>
        <dbReference type="PROSITE" id="PS50994"/>
    </source>
</evidence>
<dbReference type="SUPFAM" id="SSF52540">
    <property type="entry name" value="P-loop containing nucleoside triphosphate hydrolases"/>
    <property type="match status" value="1"/>
</dbReference>
<feature type="domain" description="Resolvase/invertase-type recombinase catalytic" evidence="6">
    <location>
        <begin position="2"/>
        <end position="136"/>
    </location>
</feature>
<dbReference type="InterPro" id="IPR001584">
    <property type="entry name" value="Integrase_cat-core"/>
</dbReference>
<dbReference type="InterPro" id="IPR012337">
    <property type="entry name" value="RNaseH-like_sf"/>
</dbReference>
<dbReference type="SUPFAM" id="SSF53098">
    <property type="entry name" value="Ribonuclease H-like"/>
    <property type="match status" value="1"/>
</dbReference>
<evidence type="ECO:0000256" key="3">
    <source>
        <dbReference type="ARBA" id="ARBA00023125"/>
    </source>
</evidence>
<keyword evidence="2" id="KW-0229">DNA integration</keyword>
<dbReference type="GO" id="GO:0015074">
    <property type="term" value="P:DNA integration"/>
    <property type="evidence" value="ECO:0007669"/>
    <property type="project" value="UniProtKB-KW"/>
</dbReference>
<dbReference type="CDD" id="cd00009">
    <property type="entry name" value="AAA"/>
    <property type="match status" value="1"/>
</dbReference>
<dbReference type="Gene3D" id="3.40.50.1390">
    <property type="entry name" value="Resolvase, N-terminal catalytic domain"/>
    <property type="match status" value="1"/>
</dbReference>
<feature type="domain" description="Integrase catalytic" evidence="5">
    <location>
        <begin position="323"/>
        <end position="522"/>
    </location>
</feature>